<dbReference type="AlphaFoldDB" id="A0A9N9J1Q6"/>
<comment type="caution">
    <text evidence="1">The sequence shown here is derived from an EMBL/GenBank/DDBJ whole genome shotgun (WGS) entry which is preliminary data.</text>
</comment>
<organism evidence="1 2">
    <name type="scientific">Dentiscutata erythropus</name>
    <dbReference type="NCBI Taxonomy" id="1348616"/>
    <lineage>
        <taxon>Eukaryota</taxon>
        <taxon>Fungi</taxon>
        <taxon>Fungi incertae sedis</taxon>
        <taxon>Mucoromycota</taxon>
        <taxon>Glomeromycotina</taxon>
        <taxon>Glomeromycetes</taxon>
        <taxon>Diversisporales</taxon>
        <taxon>Gigasporaceae</taxon>
        <taxon>Dentiscutata</taxon>
    </lineage>
</organism>
<protein>
    <submittedName>
        <fullName evidence="1">10531_t:CDS:1</fullName>
    </submittedName>
</protein>
<keyword evidence="2" id="KW-1185">Reference proteome</keyword>
<sequence>GWYSKENFIGLNNKTVRSYSAYKREHLVETFLGFLKPYKGIENMESCKQKFDVKIAIFLDTFLDRVETTDNNEIENHWRLIKHDYLSEYNRVRLDLLAYIIVTQVIPGQVDQLQQLRDENLFLTVLNKLLTEYMLDEKALVNDNFDEQSSDYDTSNKEALELINHKKELYSLMKRVKSIIEENTQNLNADK</sequence>
<evidence type="ECO:0000313" key="1">
    <source>
        <dbReference type="EMBL" id="CAG8755496.1"/>
    </source>
</evidence>
<gene>
    <name evidence="1" type="ORF">DERYTH_LOCUS17286</name>
</gene>
<feature type="non-terminal residue" evidence="1">
    <location>
        <position position="191"/>
    </location>
</feature>
<dbReference type="Proteomes" id="UP000789405">
    <property type="component" value="Unassembled WGS sequence"/>
</dbReference>
<dbReference type="EMBL" id="CAJVPY010016129">
    <property type="protein sequence ID" value="CAG8755496.1"/>
    <property type="molecule type" value="Genomic_DNA"/>
</dbReference>
<dbReference type="OrthoDB" id="2446184at2759"/>
<accession>A0A9N9J1Q6</accession>
<proteinExistence type="predicted"/>
<evidence type="ECO:0000313" key="2">
    <source>
        <dbReference type="Proteomes" id="UP000789405"/>
    </source>
</evidence>
<reference evidence="1" key="1">
    <citation type="submission" date="2021-06" db="EMBL/GenBank/DDBJ databases">
        <authorList>
            <person name="Kallberg Y."/>
            <person name="Tangrot J."/>
            <person name="Rosling A."/>
        </authorList>
    </citation>
    <scope>NUCLEOTIDE SEQUENCE</scope>
    <source>
        <strain evidence="1">MA453B</strain>
    </source>
</reference>
<name>A0A9N9J1Q6_9GLOM</name>